<organism evidence="3">
    <name type="scientific">bioreactor metagenome</name>
    <dbReference type="NCBI Taxonomy" id="1076179"/>
    <lineage>
        <taxon>unclassified sequences</taxon>
        <taxon>metagenomes</taxon>
        <taxon>ecological metagenomes</taxon>
    </lineage>
</organism>
<evidence type="ECO:0000313" key="3">
    <source>
        <dbReference type="EMBL" id="MPL95941.1"/>
    </source>
</evidence>
<gene>
    <name evidence="3" type="primary">rpsP_14</name>
    <name evidence="3" type="ORF">SDC9_42115</name>
</gene>
<dbReference type="InterPro" id="IPR000307">
    <property type="entry name" value="Ribosomal_bS16"/>
</dbReference>
<dbReference type="GO" id="GO:0005737">
    <property type="term" value="C:cytoplasm"/>
    <property type="evidence" value="ECO:0007669"/>
    <property type="project" value="UniProtKB-ARBA"/>
</dbReference>
<proteinExistence type="inferred from homology"/>
<name>A0A644VX09_9ZZZZ</name>
<reference evidence="3" key="1">
    <citation type="submission" date="2019-08" db="EMBL/GenBank/DDBJ databases">
        <authorList>
            <person name="Kucharzyk K."/>
            <person name="Murdoch R.W."/>
            <person name="Higgins S."/>
            <person name="Loffler F."/>
        </authorList>
    </citation>
    <scope>NUCLEOTIDE SEQUENCE</scope>
</reference>
<dbReference type="GO" id="GO:0015935">
    <property type="term" value="C:small ribosomal subunit"/>
    <property type="evidence" value="ECO:0007669"/>
    <property type="project" value="TreeGrafter"/>
</dbReference>
<dbReference type="PANTHER" id="PTHR12919:SF20">
    <property type="entry name" value="SMALL RIBOSOMAL SUBUNIT PROTEIN BS16M"/>
    <property type="match status" value="1"/>
</dbReference>
<dbReference type="SUPFAM" id="SSF54565">
    <property type="entry name" value="Ribosomal protein S16"/>
    <property type="match status" value="1"/>
</dbReference>
<dbReference type="AlphaFoldDB" id="A0A644VX09"/>
<evidence type="ECO:0000256" key="2">
    <source>
        <dbReference type="ARBA" id="ARBA00023274"/>
    </source>
</evidence>
<evidence type="ECO:0000256" key="1">
    <source>
        <dbReference type="ARBA" id="ARBA00022980"/>
    </source>
</evidence>
<dbReference type="HAMAP" id="MF_00385">
    <property type="entry name" value="Ribosomal_bS16"/>
    <property type="match status" value="1"/>
</dbReference>
<dbReference type="GO" id="GO:0003735">
    <property type="term" value="F:structural constituent of ribosome"/>
    <property type="evidence" value="ECO:0007669"/>
    <property type="project" value="InterPro"/>
</dbReference>
<dbReference type="PROSITE" id="PS00732">
    <property type="entry name" value="RIBOSOMAL_S16"/>
    <property type="match status" value="1"/>
</dbReference>
<accession>A0A644VX09</accession>
<dbReference type="GO" id="GO:0006412">
    <property type="term" value="P:translation"/>
    <property type="evidence" value="ECO:0007669"/>
    <property type="project" value="InterPro"/>
</dbReference>
<sequence length="91" mass="10295">MAVRIRLARHGRKKAPFYRLVVADSRSPRDGRFIELLGTYDPMTEPAKITVNEERTVYWLTVGATASDTARGLLKKSGVWEKFEAGKKQAE</sequence>
<dbReference type="InterPro" id="IPR023803">
    <property type="entry name" value="Ribosomal_bS16_dom_sf"/>
</dbReference>
<comment type="caution">
    <text evidence="3">The sequence shown here is derived from an EMBL/GenBank/DDBJ whole genome shotgun (WGS) entry which is preliminary data.</text>
</comment>
<dbReference type="Gene3D" id="3.30.1320.10">
    <property type="match status" value="1"/>
</dbReference>
<keyword evidence="2" id="KW-0687">Ribonucleoprotein</keyword>
<dbReference type="PANTHER" id="PTHR12919">
    <property type="entry name" value="30S RIBOSOMAL PROTEIN S16"/>
    <property type="match status" value="1"/>
</dbReference>
<dbReference type="NCBIfam" id="TIGR00002">
    <property type="entry name" value="S16"/>
    <property type="match status" value="1"/>
</dbReference>
<dbReference type="EMBL" id="VSSQ01000488">
    <property type="protein sequence ID" value="MPL95941.1"/>
    <property type="molecule type" value="Genomic_DNA"/>
</dbReference>
<protein>
    <submittedName>
        <fullName evidence="3">30S ribosomal protein S16</fullName>
    </submittedName>
</protein>
<dbReference type="Pfam" id="PF00886">
    <property type="entry name" value="Ribosomal_S16"/>
    <property type="match status" value="1"/>
</dbReference>
<keyword evidence="1 3" id="KW-0689">Ribosomal protein</keyword>
<dbReference type="InterPro" id="IPR020592">
    <property type="entry name" value="Ribosomal_bS16_CS"/>
</dbReference>